<name>A0A9N9L124_9HELO</name>
<keyword evidence="3" id="KW-1185">Reference proteome</keyword>
<dbReference type="AlphaFoldDB" id="A0A9N9L124"/>
<organism evidence="2 3">
    <name type="scientific">Hymenoscyphus fraxineus</name>
    <dbReference type="NCBI Taxonomy" id="746836"/>
    <lineage>
        <taxon>Eukaryota</taxon>
        <taxon>Fungi</taxon>
        <taxon>Dikarya</taxon>
        <taxon>Ascomycota</taxon>
        <taxon>Pezizomycotina</taxon>
        <taxon>Leotiomycetes</taxon>
        <taxon>Helotiales</taxon>
        <taxon>Helotiaceae</taxon>
        <taxon>Hymenoscyphus</taxon>
    </lineage>
</organism>
<evidence type="ECO:0000313" key="2">
    <source>
        <dbReference type="EMBL" id="CAG8956218.1"/>
    </source>
</evidence>
<reference evidence="2" key="1">
    <citation type="submission" date="2021-07" db="EMBL/GenBank/DDBJ databases">
        <authorList>
            <person name="Durling M."/>
        </authorList>
    </citation>
    <scope>NUCLEOTIDE SEQUENCE</scope>
</reference>
<dbReference type="Proteomes" id="UP000696280">
    <property type="component" value="Unassembled WGS sequence"/>
</dbReference>
<dbReference type="EMBL" id="CAJVRL010000070">
    <property type="protein sequence ID" value="CAG8956218.1"/>
    <property type="molecule type" value="Genomic_DNA"/>
</dbReference>
<accession>A0A9N9L124</accession>
<gene>
    <name evidence="2" type="ORF">HYFRA_00003598</name>
</gene>
<sequence>MQIAAILTTVAYLTTPALAAFTTLRGYPLPQGGICNFYTFCGGGTQTAGFPQERTCVQVGIGAAPEKGNPGTPVPCNADNGEAGVSVYVKF</sequence>
<feature type="chain" id="PRO_5040296662" evidence="1">
    <location>
        <begin position="20"/>
        <end position="91"/>
    </location>
</feature>
<evidence type="ECO:0000313" key="3">
    <source>
        <dbReference type="Proteomes" id="UP000696280"/>
    </source>
</evidence>
<protein>
    <submittedName>
        <fullName evidence="2">Uncharacterized protein</fullName>
    </submittedName>
</protein>
<comment type="caution">
    <text evidence="2">The sequence shown here is derived from an EMBL/GenBank/DDBJ whole genome shotgun (WGS) entry which is preliminary data.</text>
</comment>
<feature type="signal peptide" evidence="1">
    <location>
        <begin position="1"/>
        <end position="19"/>
    </location>
</feature>
<keyword evidence="1" id="KW-0732">Signal</keyword>
<evidence type="ECO:0000256" key="1">
    <source>
        <dbReference type="SAM" id="SignalP"/>
    </source>
</evidence>
<proteinExistence type="predicted"/>